<comment type="similarity">
    <text evidence="2">Belongs to the NTE family.</text>
</comment>
<keyword evidence="8" id="KW-0472">Membrane</keyword>
<feature type="region of interest" description="Disordered" evidence="11">
    <location>
        <begin position="1639"/>
        <end position="1687"/>
    </location>
</feature>
<comment type="subcellular location">
    <subcellularLocation>
        <location evidence="1">Membrane</location>
    </subcellularLocation>
</comment>
<keyword evidence="16" id="KW-1185">Reference proteome</keyword>
<dbReference type="EMBL" id="JALJOQ010000026">
    <property type="protein sequence ID" value="KAK9808186.1"/>
    <property type="molecule type" value="Genomic_DNA"/>
</dbReference>
<comment type="function">
    <text evidence="10">Lipolytic acyl hydrolase (LAH).</text>
</comment>
<dbReference type="InterPro" id="IPR014710">
    <property type="entry name" value="RmlC-like_jellyroll"/>
</dbReference>
<evidence type="ECO:0000259" key="14">
    <source>
        <dbReference type="PROSITE" id="PS51635"/>
    </source>
</evidence>
<evidence type="ECO:0000256" key="6">
    <source>
        <dbReference type="ARBA" id="ARBA00022989"/>
    </source>
</evidence>
<keyword evidence="3" id="KW-0812">Transmembrane</keyword>
<sequence length="1687" mass="180404">MHKQVAGSVAALALGLAAAELYNSSVTRSLKSIRRGIQVSFAAWVEEQGGLPLFTVEGDEPEETKTSWNLPWSAVSSGPYGSDTAVERAAPLVATVPARQTSVGSENSSNSSEVPNFFASTKFFSCLDLKESQELFEATQMVQVGPGEVLFSVGDSSAPGIFIVVEGQLGVFLEDGLQRLQTNTLKAGETVGDLDVLDGANRSATCIALEGGALLTQVSRELFMQFIASKPRTLQIYLHKAIARLWRVAHFMLGDFLNLPIDEVSAGELSLRSAPCPTPAPDVFATAAPMADRPWVSRQGPGRPGPSKLAQSSVSSTPAHQASSDPAGPGNASAAARPRGRPFAPALSAGPDAAAVTAALQDSEIAHSIRSEMERQRQMSLPLALLHMSSSHDNLPAFLKEEKAAKGKPQGQDTGSLHRMHSLKHNVLSGPQATLAKGWDVVTPDDCLLTNYAWALLANGTQQHPPPGQRFTLKRGQLLQAKDSSCRSFYVLLEGNLLAERAGREGQATTDSGLIPPGSLVGSAAYLSSTRSRSAVRAVAACKVVAFGAQELESLLGASSATFVELMLAAARALCPIIRRFLSLGLNRVWLDAGQTAYQQGDAATSLFVVISGRLRLVREDPASRPVVRVEEEVGRGEPLGAVWALTGGTHDTSALCIRDSELVRMSKSCFELIVSHYPGATARLMEGMARRLAAASSARLLPSQYDSMGHAAATAGTAALRHTTLMGSSISGNTPTAARGEIVTIALVPAGLAEAEASLASPSLSATRRLQSRPSMSATASMPIRKLAVALKATLEKLFGPTLHLSSATVEMTFPTAAERMHTTFFRSKITSWMAAQEEDYRFIIMEADSTATPWSKICVSHADCILLVGTPDTSSELGGLEDALVWRPMGPPPSSSPMASQDSHLGLPLYATQGRQASHANSASGASSSASQSETVNWAAQMRRVELVLLHDQSEPSGTGAWLKARPLLARHHHIRLSHPKDMARLGRWMAGKAVGLVLSGGGSRGLAHLGVLHALDDAGIPVDVIGGTSQGAFMAALYAQGLSWESIHAAVQHYARQIGSVRHLLSDLTLPIISVFTGKGFDRIVREAFQGGASQIEDLWLRFFCMSTNLSKGCPAVHSTGLLWRMVRASMTIVGLVPPVYENGELLVDGGYLNNIPVDVMRSMGVDTVVVVDVEDRDDSVWHNLTAYDGGLSGWRLLWDRWCPIPAFRYGYKLPRYNQIINALTWMSHSQNLRRVAREHVIDLYLRPPVTRFRLMDYHFMDRIVRDANRYAWGAISEWQCAQGVTQQGLVGGKAAATHVAAQSMRRARSIHCMTQLQVKQASPVPHSEGSTPTAAAKQPRRSNSRLGKDSAASAVEKASAPEPSHSVANGQLDRISEASTAPSEVSSVPSEDAGDSPASREHSRTSAEISQNSAGPTHGELSDTEQKLHRDHRASSQEAHRRRPVEVRRRSSQDAQESWPGGLLEEMTSLQSCLSMLPDDAQPESPRTATSVPEMRLPSLSLDNTDTPLVGDAGGRRRLSSHPSHTLAPSFRADMGPDPDDMLLNLDLDAEASVASISVPDTASSIVKPEHRHAMPLELGVPFQQRQSRPPGSLHTMQPQNSGTPLLPPGILASQSLAGSSPLQSSFLSAVGSHAKHSHLGAGPQHGSMPELSAARLRSSDEEEVHTPRLGGHSASNRNSLVR</sequence>
<evidence type="ECO:0000256" key="4">
    <source>
        <dbReference type="ARBA" id="ARBA00022801"/>
    </source>
</evidence>
<evidence type="ECO:0000256" key="9">
    <source>
        <dbReference type="PROSITE-ProRule" id="PRU01161"/>
    </source>
</evidence>
<dbReference type="SUPFAM" id="SSF52151">
    <property type="entry name" value="FabD/lysophospholipase-like"/>
    <property type="match status" value="1"/>
</dbReference>
<comment type="similarity">
    <text evidence="10">Belongs to the patatin family.</text>
</comment>
<feature type="region of interest" description="Disordered" evidence="11">
    <location>
        <begin position="886"/>
        <end position="906"/>
    </location>
</feature>
<evidence type="ECO:0000256" key="3">
    <source>
        <dbReference type="ARBA" id="ARBA00022692"/>
    </source>
</evidence>
<dbReference type="InterPro" id="IPR050301">
    <property type="entry name" value="NTE"/>
</dbReference>
<dbReference type="GO" id="GO:0016020">
    <property type="term" value="C:membrane"/>
    <property type="evidence" value="ECO:0007669"/>
    <property type="project" value="UniProtKB-SubCell"/>
</dbReference>
<keyword evidence="7 9" id="KW-0443">Lipid metabolism</keyword>
<dbReference type="GO" id="GO:0016042">
    <property type="term" value="P:lipid catabolic process"/>
    <property type="evidence" value="ECO:0007669"/>
    <property type="project" value="UniProtKB-UniRule"/>
</dbReference>
<dbReference type="InterPro" id="IPR016035">
    <property type="entry name" value="Acyl_Trfase/lysoPLipase"/>
</dbReference>
<keyword evidence="12" id="KW-0732">Signal</keyword>
<dbReference type="InterPro" id="IPR000595">
    <property type="entry name" value="cNMP-bd_dom"/>
</dbReference>
<dbReference type="EC" id="3.1.1.-" evidence="10"/>
<feature type="compositionally biased region" description="Basic and acidic residues" evidence="11">
    <location>
        <begin position="1424"/>
        <end position="1456"/>
    </location>
</feature>
<dbReference type="PROSITE" id="PS51635">
    <property type="entry name" value="PNPLA"/>
    <property type="match status" value="1"/>
</dbReference>
<feature type="domain" description="Cyclic nucleotide-binding" evidence="13">
    <location>
        <begin position="591"/>
        <end position="692"/>
    </location>
</feature>
<feature type="compositionally biased region" description="Polar residues" evidence="11">
    <location>
        <begin position="309"/>
        <end position="321"/>
    </location>
</feature>
<dbReference type="Pfam" id="PF00027">
    <property type="entry name" value="cNMP_binding"/>
    <property type="match status" value="3"/>
</dbReference>
<dbReference type="Gene3D" id="3.40.1090.10">
    <property type="entry name" value="Cytosolic phospholipase A2 catalytic domain"/>
    <property type="match status" value="2"/>
</dbReference>
<dbReference type="SMART" id="SM00100">
    <property type="entry name" value="cNMP"/>
    <property type="match status" value="2"/>
</dbReference>
<feature type="short sequence motif" description="GXSXG" evidence="9">
    <location>
        <begin position="1030"/>
        <end position="1034"/>
    </location>
</feature>
<reference evidence="15 16" key="1">
    <citation type="journal article" date="2024" name="Nat. Commun.">
        <title>Phylogenomics reveals the evolutionary origins of lichenization in chlorophyte algae.</title>
        <authorList>
            <person name="Puginier C."/>
            <person name="Libourel C."/>
            <person name="Otte J."/>
            <person name="Skaloud P."/>
            <person name="Haon M."/>
            <person name="Grisel S."/>
            <person name="Petersen M."/>
            <person name="Berrin J.G."/>
            <person name="Delaux P.M."/>
            <person name="Dal Grande F."/>
            <person name="Keller J."/>
        </authorList>
    </citation>
    <scope>NUCLEOTIDE SEQUENCE [LARGE SCALE GENOMIC DNA]</scope>
    <source>
        <strain evidence="15 16">SAG 2036</strain>
    </source>
</reference>
<feature type="compositionally biased region" description="Polar residues" evidence="11">
    <location>
        <begin position="1678"/>
        <end position="1687"/>
    </location>
</feature>
<dbReference type="Proteomes" id="UP001465755">
    <property type="component" value="Unassembled WGS sequence"/>
</dbReference>
<comment type="domain">
    <text evidence="10">The nitrogen atoms of the two glycine residues in the GGXR motif define the oxyanion hole, and stabilize the oxyanion that forms during the nucleophilic attack by the catalytic serine during substrate cleavage.</text>
</comment>
<evidence type="ECO:0000313" key="16">
    <source>
        <dbReference type="Proteomes" id="UP001465755"/>
    </source>
</evidence>
<keyword evidence="6" id="KW-1133">Transmembrane helix</keyword>
<feature type="short sequence motif" description="GXGXXG" evidence="9">
    <location>
        <begin position="1003"/>
        <end position="1008"/>
    </location>
</feature>
<dbReference type="CDD" id="cd00038">
    <property type="entry name" value="CAP_ED"/>
    <property type="match status" value="3"/>
</dbReference>
<dbReference type="InterPro" id="IPR018490">
    <property type="entry name" value="cNMP-bd_dom_sf"/>
</dbReference>
<feature type="domain" description="Cyclic nucleotide-binding" evidence="13">
    <location>
        <begin position="123"/>
        <end position="227"/>
    </location>
</feature>
<dbReference type="InterPro" id="IPR056556">
    <property type="entry name" value="NTE1_P-loop_dom"/>
</dbReference>
<evidence type="ECO:0000256" key="12">
    <source>
        <dbReference type="SAM" id="SignalP"/>
    </source>
</evidence>
<organism evidence="15 16">
    <name type="scientific">Symbiochloris irregularis</name>
    <dbReference type="NCBI Taxonomy" id="706552"/>
    <lineage>
        <taxon>Eukaryota</taxon>
        <taxon>Viridiplantae</taxon>
        <taxon>Chlorophyta</taxon>
        <taxon>core chlorophytes</taxon>
        <taxon>Trebouxiophyceae</taxon>
        <taxon>Trebouxiales</taxon>
        <taxon>Trebouxiaceae</taxon>
        <taxon>Symbiochloris</taxon>
    </lineage>
</organism>
<evidence type="ECO:0000313" key="15">
    <source>
        <dbReference type="EMBL" id="KAK9808186.1"/>
    </source>
</evidence>
<accession>A0AAW1PI82</accession>
<evidence type="ECO:0000256" key="5">
    <source>
        <dbReference type="ARBA" id="ARBA00022963"/>
    </source>
</evidence>
<feature type="compositionally biased region" description="Polar residues" evidence="11">
    <location>
        <begin position="1381"/>
        <end position="1393"/>
    </location>
</feature>
<dbReference type="PROSITE" id="PS50042">
    <property type="entry name" value="CNMP_BINDING_3"/>
    <property type="match status" value="3"/>
</dbReference>
<feature type="region of interest" description="Disordered" evidence="11">
    <location>
        <begin position="1588"/>
        <end position="1622"/>
    </location>
</feature>
<protein>
    <recommendedName>
        <fullName evidence="10">Patatin</fullName>
        <ecNumber evidence="10">3.1.1.-</ecNumber>
    </recommendedName>
</protein>
<evidence type="ECO:0000259" key="13">
    <source>
        <dbReference type="PROSITE" id="PS50042"/>
    </source>
</evidence>
<evidence type="ECO:0000256" key="2">
    <source>
        <dbReference type="ARBA" id="ARBA00006636"/>
    </source>
</evidence>
<feature type="compositionally biased region" description="Low complexity" evidence="11">
    <location>
        <begin position="919"/>
        <end position="935"/>
    </location>
</feature>
<feature type="active site" description="Nucleophile" evidence="9">
    <location>
        <position position="1032"/>
    </location>
</feature>
<feature type="signal peptide" evidence="12">
    <location>
        <begin position="1"/>
        <end position="19"/>
    </location>
</feature>
<feature type="compositionally biased region" description="Low complexity" evidence="11">
    <location>
        <begin position="322"/>
        <end position="349"/>
    </location>
</feature>
<feature type="active site" description="Proton acceptor" evidence="9">
    <location>
        <position position="1152"/>
    </location>
</feature>
<feature type="chain" id="PRO_5043508816" description="Patatin" evidence="12">
    <location>
        <begin position="20"/>
        <end position="1687"/>
    </location>
</feature>
<name>A0AAW1PI82_9CHLO</name>
<gene>
    <name evidence="15" type="ORF">WJX73_006212</name>
</gene>
<dbReference type="Pfam" id="PF01734">
    <property type="entry name" value="Patatin"/>
    <property type="match status" value="1"/>
</dbReference>
<evidence type="ECO:0000256" key="10">
    <source>
        <dbReference type="RuleBase" id="RU361262"/>
    </source>
</evidence>
<evidence type="ECO:0000256" key="11">
    <source>
        <dbReference type="SAM" id="MobiDB-lite"/>
    </source>
</evidence>
<feature type="short sequence motif" description="DGA/G" evidence="9">
    <location>
        <begin position="1152"/>
        <end position="1154"/>
    </location>
</feature>
<feature type="compositionally biased region" description="Polar residues" evidence="11">
    <location>
        <begin position="1588"/>
        <end position="1608"/>
    </location>
</feature>
<dbReference type="PANTHER" id="PTHR14226">
    <property type="entry name" value="NEUROPATHY TARGET ESTERASE/SWISS CHEESE D.MELANOGASTER"/>
    <property type="match status" value="1"/>
</dbReference>
<dbReference type="SUPFAM" id="SSF51206">
    <property type="entry name" value="cAMP-binding domain-like"/>
    <property type="match status" value="3"/>
</dbReference>
<dbReference type="Pfam" id="PF24179">
    <property type="entry name" value="NTE_Ploop"/>
    <property type="match status" value="1"/>
</dbReference>
<dbReference type="GO" id="GO:0004622">
    <property type="term" value="F:phosphatidylcholine lysophospholipase activity"/>
    <property type="evidence" value="ECO:0007669"/>
    <property type="project" value="UniProtKB-ARBA"/>
</dbReference>
<feature type="region of interest" description="Disordered" evidence="11">
    <location>
        <begin position="1320"/>
        <end position="1542"/>
    </location>
</feature>
<feature type="domain" description="PNPLA" evidence="14">
    <location>
        <begin position="999"/>
        <end position="1165"/>
    </location>
</feature>
<feature type="region of interest" description="Disordered" evidence="11">
    <location>
        <begin position="918"/>
        <end position="937"/>
    </location>
</feature>
<feature type="region of interest" description="Disordered" evidence="11">
    <location>
        <begin position="293"/>
        <end position="349"/>
    </location>
</feature>
<evidence type="ECO:0000256" key="1">
    <source>
        <dbReference type="ARBA" id="ARBA00004370"/>
    </source>
</evidence>
<dbReference type="PANTHER" id="PTHR14226:SF29">
    <property type="entry name" value="NEUROPATHY TARGET ESTERASE SWS"/>
    <property type="match status" value="1"/>
</dbReference>
<dbReference type="Gene3D" id="2.60.120.10">
    <property type="entry name" value="Jelly Rolls"/>
    <property type="match status" value="3"/>
</dbReference>
<proteinExistence type="inferred from homology"/>
<comment type="caution">
    <text evidence="15">The sequence shown here is derived from an EMBL/GenBank/DDBJ whole genome shotgun (WGS) entry which is preliminary data.</text>
</comment>
<keyword evidence="4 9" id="KW-0378">Hydrolase</keyword>
<evidence type="ECO:0000256" key="7">
    <source>
        <dbReference type="ARBA" id="ARBA00023098"/>
    </source>
</evidence>
<dbReference type="InterPro" id="IPR002641">
    <property type="entry name" value="PNPLA_dom"/>
</dbReference>
<keyword evidence="5 9" id="KW-0442">Lipid degradation</keyword>
<feature type="compositionally biased region" description="Polar residues" evidence="11">
    <location>
        <begin position="1410"/>
        <end position="1419"/>
    </location>
</feature>
<evidence type="ECO:0000256" key="8">
    <source>
        <dbReference type="ARBA" id="ARBA00023136"/>
    </source>
</evidence>
<feature type="domain" description="Cyclic nucleotide-binding" evidence="13">
    <location>
        <begin position="471"/>
        <end position="560"/>
    </location>
</feature>